<protein>
    <submittedName>
        <fullName evidence="1">Uncharacterized protein</fullName>
    </submittedName>
</protein>
<dbReference type="RefSeq" id="WP_265351349.1">
    <property type="nucleotide sequence ID" value="NZ_JAMQPO010000002.1"/>
</dbReference>
<accession>A0AAW5VBJ8</accession>
<dbReference type="AlphaFoldDB" id="A0AAW5VBJ8"/>
<evidence type="ECO:0000313" key="2">
    <source>
        <dbReference type="Proteomes" id="UP001208540"/>
    </source>
</evidence>
<organism evidence="1 2">
    <name type="scientific">Leptospira soteropolitanensis</name>
    <dbReference type="NCBI Taxonomy" id="2950025"/>
    <lineage>
        <taxon>Bacteria</taxon>
        <taxon>Pseudomonadati</taxon>
        <taxon>Spirochaetota</taxon>
        <taxon>Spirochaetia</taxon>
        <taxon>Leptospirales</taxon>
        <taxon>Leptospiraceae</taxon>
        <taxon>Leptospira</taxon>
    </lineage>
</organism>
<name>A0AAW5VBJ8_9LEPT</name>
<gene>
    <name evidence="1" type="ORF">ND862_06320</name>
</gene>
<dbReference type="Proteomes" id="UP001208540">
    <property type="component" value="Unassembled WGS sequence"/>
</dbReference>
<dbReference type="EMBL" id="JAMQPL010000002">
    <property type="protein sequence ID" value="MCW7529820.1"/>
    <property type="molecule type" value="Genomic_DNA"/>
</dbReference>
<comment type="caution">
    <text evidence="1">The sequence shown here is derived from an EMBL/GenBank/DDBJ whole genome shotgun (WGS) entry which is preliminary data.</text>
</comment>
<proteinExistence type="predicted"/>
<evidence type="ECO:0000313" key="1">
    <source>
        <dbReference type="EMBL" id="MCW7529820.1"/>
    </source>
</evidence>
<reference evidence="1" key="1">
    <citation type="submission" date="2022-06" db="EMBL/GenBank/DDBJ databases">
        <title>Leptospira isolates from biofilms formed at urban environments.</title>
        <authorList>
            <person name="Ribeiro P.S."/>
            <person name="Sousa T."/>
            <person name="Carvalho N."/>
            <person name="Aburjaile F."/>
            <person name="Neves F."/>
            <person name="Oliveira D."/>
            <person name="Blanco L."/>
            <person name="Lima J."/>
            <person name="Costa F."/>
            <person name="Brenig B."/>
            <person name="Soares S."/>
            <person name="Ramos R."/>
            <person name="Goes-Neto A."/>
            <person name="Matiuzzi M."/>
            <person name="Azevedo V."/>
            <person name="Ristow P."/>
        </authorList>
    </citation>
    <scope>NUCLEOTIDE SEQUENCE</scope>
    <source>
        <strain evidence="1">VSF20</strain>
    </source>
</reference>
<sequence length="72" mass="7880">MIILISNLHCFSPSISGMRASCKEFYTKEAPLLVGAAGLTNEELNRMVTGYLTGYLMCLDNAERKGDPGPRL</sequence>